<dbReference type="Pfam" id="PF00071">
    <property type="entry name" value="Ras"/>
    <property type="match status" value="2"/>
</dbReference>
<dbReference type="InterPro" id="IPR050209">
    <property type="entry name" value="Rab_GTPases_membrane_traffic"/>
</dbReference>
<sequence length="410" mass="48424">MKNIFKLQIKCLTDIKIQISSSRQEKKKEINHKRFKILSSSKQMLRKEDYLFYIQIFGESSIKFKLNQYINFQSKFILFIKLQVKVVLFYKLHKITSKMNMIKRLHQNQQLKQQNKIIKSLNYASGIQQLINKQPGQKILRCLVLHSYEKTAQGAILIYDITNRENFLNISGIIKQIRDSEKSYVPLILVGNKFDLEQNREVSYTEGENFAKEHDLFFFEVSAFTGYNIEVLFNKITELVLKQVSNLIEEKKITVGKSCIVLQASENKFKDEHDKTIGVEFLNKIIQYDNKIFKLSIWDTAGQSRFRSIVFCYFEKAQGVILVYDITNRESFLNISEFIQKCRERTRSYVPLILVGNKFDLEQNRQVSYTEGENFAKKHDLFFFEVSAYTGYNIDELFNKITELVYENQK</sequence>
<dbReference type="SUPFAM" id="SSF52540">
    <property type="entry name" value="P-loop containing nucleoside triphosphate hydrolases"/>
    <property type="match status" value="2"/>
</dbReference>
<dbReference type="GO" id="GO:0005525">
    <property type="term" value="F:GTP binding"/>
    <property type="evidence" value="ECO:0007669"/>
    <property type="project" value="InterPro"/>
</dbReference>
<dbReference type="GeneID" id="7831523"/>
<dbReference type="PRINTS" id="PR00449">
    <property type="entry name" value="RASTRNSFRMNG"/>
</dbReference>
<dbReference type="GO" id="GO:0003924">
    <property type="term" value="F:GTPase activity"/>
    <property type="evidence" value="ECO:0007669"/>
    <property type="project" value="InterPro"/>
</dbReference>
<keyword evidence="3" id="KW-1185">Reference proteome</keyword>
<dbReference type="InterPro" id="IPR001806">
    <property type="entry name" value="Small_GTPase"/>
</dbReference>
<protein>
    <submittedName>
        <fullName evidence="2">Ras family small GTPase</fullName>
    </submittedName>
</protein>
<name>Q247T2_TETTS</name>
<dbReference type="STRING" id="312017.Q247T2"/>
<dbReference type="SMART" id="SM00175">
    <property type="entry name" value="RAB"/>
    <property type="match status" value="2"/>
</dbReference>
<dbReference type="InterPro" id="IPR027417">
    <property type="entry name" value="P-loop_NTPase"/>
</dbReference>
<dbReference type="SMART" id="SM00174">
    <property type="entry name" value="RHO"/>
    <property type="match status" value="1"/>
</dbReference>
<dbReference type="PROSITE" id="PS51420">
    <property type="entry name" value="RHO"/>
    <property type="match status" value="1"/>
</dbReference>
<dbReference type="PANTHER" id="PTHR47979">
    <property type="entry name" value="DRAB11-RELATED"/>
    <property type="match status" value="1"/>
</dbReference>
<accession>Q247T2</accession>
<gene>
    <name evidence="2" type="ORF">TTHERM_00994150</name>
</gene>
<proteinExistence type="inferred from homology"/>
<comment type="similarity">
    <text evidence="1">Belongs to the small GTPase superfamily. Rab family.</text>
</comment>
<dbReference type="HOGENOM" id="CLU_041217_10_2_1"/>
<dbReference type="KEGG" id="tet:TTHERM_00994150"/>
<dbReference type="PROSITE" id="PS51419">
    <property type="entry name" value="RAB"/>
    <property type="match status" value="2"/>
</dbReference>
<dbReference type="CDD" id="cd00154">
    <property type="entry name" value="Rab"/>
    <property type="match status" value="2"/>
</dbReference>
<dbReference type="OrthoDB" id="63533at2759"/>
<dbReference type="InterPro" id="IPR005225">
    <property type="entry name" value="Small_GTP-bd"/>
</dbReference>
<evidence type="ECO:0000313" key="3">
    <source>
        <dbReference type="Proteomes" id="UP000009168"/>
    </source>
</evidence>
<dbReference type="RefSeq" id="XP_001024263.2">
    <property type="nucleotide sequence ID" value="XM_001024263.2"/>
</dbReference>
<dbReference type="NCBIfam" id="TIGR00231">
    <property type="entry name" value="small_GTP"/>
    <property type="match status" value="1"/>
</dbReference>
<dbReference type="AlphaFoldDB" id="Q247T2"/>
<dbReference type="eggNOG" id="KOG0098">
    <property type="taxonomic scope" value="Eukaryota"/>
</dbReference>
<dbReference type="FunFam" id="3.40.50.300:FF:000808">
    <property type="entry name" value="Small GTP-binding protein, putative"/>
    <property type="match status" value="1"/>
</dbReference>
<evidence type="ECO:0000256" key="1">
    <source>
        <dbReference type="ARBA" id="ARBA00006270"/>
    </source>
</evidence>
<dbReference type="InParanoid" id="Q247T2"/>
<dbReference type="PROSITE" id="PS51421">
    <property type="entry name" value="RAS"/>
    <property type="match status" value="2"/>
</dbReference>
<reference evidence="3" key="1">
    <citation type="journal article" date="2006" name="PLoS Biol.">
        <title>Macronuclear genome sequence of the ciliate Tetrahymena thermophila, a model eukaryote.</title>
        <authorList>
            <person name="Eisen J.A."/>
            <person name="Coyne R.S."/>
            <person name="Wu M."/>
            <person name="Wu D."/>
            <person name="Thiagarajan M."/>
            <person name="Wortman J.R."/>
            <person name="Badger J.H."/>
            <person name="Ren Q."/>
            <person name="Amedeo P."/>
            <person name="Jones K.M."/>
            <person name="Tallon L.J."/>
            <person name="Delcher A.L."/>
            <person name="Salzberg S.L."/>
            <person name="Silva J.C."/>
            <person name="Haas B.J."/>
            <person name="Majoros W.H."/>
            <person name="Farzad M."/>
            <person name="Carlton J.M."/>
            <person name="Smith R.K. Jr."/>
            <person name="Garg J."/>
            <person name="Pearlman R.E."/>
            <person name="Karrer K.M."/>
            <person name="Sun L."/>
            <person name="Manning G."/>
            <person name="Elde N.C."/>
            <person name="Turkewitz A.P."/>
            <person name="Asai D.J."/>
            <person name="Wilkes D.E."/>
            <person name="Wang Y."/>
            <person name="Cai H."/>
            <person name="Collins K."/>
            <person name="Stewart B.A."/>
            <person name="Lee S.R."/>
            <person name="Wilamowska K."/>
            <person name="Weinberg Z."/>
            <person name="Ruzzo W.L."/>
            <person name="Wloga D."/>
            <person name="Gaertig J."/>
            <person name="Frankel J."/>
            <person name="Tsao C.-C."/>
            <person name="Gorovsky M.A."/>
            <person name="Keeling P.J."/>
            <person name="Waller R.F."/>
            <person name="Patron N.J."/>
            <person name="Cherry J.M."/>
            <person name="Stover N.A."/>
            <person name="Krieger C.J."/>
            <person name="del Toro C."/>
            <person name="Ryder H.F."/>
            <person name="Williamson S.C."/>
            <person name="Barbeau R.A."/>
            <person name="Hamilton E.P."/>
            <person name="Orias E."/>
        </authorList>
    </citation>
    <scope>NUCLEOTIDE SEQUENCE [LARGE SCALE GENOMIC DNA]</scope>
    <source>
        <strain evidence="3">SB210</strain>
    </source>
</reference>
<dbReference type="SMART" id="SM00173">
    <property type="entry name" value="RAS"/>
    <property type="match status" value="2"/>
</dbReference>
<dbReference type="Proteomes" id="UP000009168">
    <property type="component" value="Unassembled WGS sequence"/>
</dbReference>
<dbReference type="EMBL" id="GG662458">
    <property type="protein sequence ID" value="EAS04018.2"/>
    <property type="molecule type" value="Genomic_DNA"/>
</dbReference>
<evidence type="ECO:0000313" key="2">
    <source>
        <dbReference type="EMBL" id="EAS04018.2"/>
    </source>
</evidence>
<organism evidence="2 3">
    <name type="scientific">Tetrahymena thermophila (strain SB210)</name>
    <dbReference type="NCBI Taxonomy" id="312017"/>
    <lineage>
        <taxon>Eukaryota</taxon>
        <taxon>Sar</taxon>
        <taxon>Alveolata</taxon>
        <taxon>Ciliophora</taxon>
        <taxon>Intramacronucleata</taxon>
        <taxon>Oligohymenophorea</taxon>
        <taxon>Hymenostomatida</taxon>
        <taxon>Tetrahymenina</taxon>
        <taxon>Tetrahymenidae</taxon>
        <taxon>Tetrahymena</taxon>
    </lineage>
</organism>
<dbReference type="Gene3D" id="3.40.50.300">
    <property type="entry name" value="P-loop containing nucleotide triphosphate hydrolases"/>
    <property type="match status" value="2"/>
</dbReference>